<organism evidence="2 3">
    <name type="scientific">Massilia genomosp. 1</name>
    <dbReference type="NCBI Taxonomy" id="2609280"/>
    <lineage>
        <taxon>Bacteria</taxon>
        <taxon>Pseudomonadati</taxon>
        <taxon>Pseudomonadota</taxon>
        <taxon>Betaproteobacteria</taxon>
        <taxon>Burkholderiales</taxon>
        <taxon>Oxalobacteraceae</taxon>
        <taxon>Telluria group</taxon>
        <taxon>Massilia</taxon>
    </lineage>
</organism>
<evidence type="ECO:0000256" key="1">
    <source>
        <dbReference type="SAM" id="Phobius"/>
    </source>
</evidence>
<keyword evidence="1" id="KW-1133">Transmembrane helix</keyword>
<dbReference type="EMBL" id="WHJF01000099">
    <property type="protein sequence ID" value="NHZ65817.1"/>
    <property type="molecule type" value="Genomic_DNA"/>
</dbReference>
<evidence type="ECO:0008006" key="4">
    <source>
        <dbReference type="Google" id="ProtNLM"/>
    </source>
</evidence>
<accession>A0ABX0MUV2</accession>
<sequence length="64" mass="6878">MISMLRGMFRVRAPEGGLSGAGRVRVVRGLVFLVVLPVMVTALIVVFMGPTLAPEYDGLMTTID</sequence>
<reference evidence="2 3" key="1">
    <citation type="submission" date="2019-10" db="EMBL/GenBank/DDBJ databases">
        <title>Taxonomy of Antarctic Massilia spp.: description of Massilia rubra sp. nov., Massilia aquatica sp. nov., Massilia mucilaginosa sp. nov., Massilia frigida sp. nov. isolated from streams, lakes and regoliths.</title>
        <authorList>
            <person name="Holochova P."/>
            <person name="Sedlacek I."/>
            <person name="Kralova S."/>
            <person name="Maslanova I."/>
            <person name="Busse H.-J."/>
            <person name="Stankova E."/>
            <person name="Vrbovska V."/>
            <person name="Kovarovic V."/>
            <person name="Bartak M."/>
            <person name="Svec P."/>
            <person name="Pantucek R."/>
        </authorList>
    </citation>
    <scope>NUCLEOTIDE SEQUENCE [LARGE SCALE GENOMIC DNA]</scope>
    <source>
        <strain evidence="2 3">CCM 8694</strain>
    </source>
</reference>
<feature type="transmembrane region" description="Helical" evidence="1">
    <location>
        <begin position="30"/>
        <end position="50"/>
    </location>
</feature>
<protein>
    <recommendedName>
        <fullName evidence="4">ABC transporter permease</fullName>
    </recommendedName>
</protein>
<dbReference type="RefSeq" id="WP_167239747.1">
    <property type="nucleotide sequence ID" value="NZ_WHJF01000099.1"/>
</dbReference>
<name>A0ABX0MUV2_9BURK</name>
<evidence type="ECO:0000313" key="3">
    <source>
        <dbReference type="Proteomes" id="UP000610594"/>
    </source>
</evidence>
<evidence type="ECO:0000313" key="2">
    <source>
        <dbReference type="EMBL" id="NHZ65817.1"/>
    </source>
</evidence>
<proteinExistence type="predicted"/>
<keyword evidence="3" id="KW-1185">Reference proteome</keyword>
<comment type="caution">
    <text evidence="2">The sequence shown here is derived from an EMBL/GenBank/DDBJ whole genome shotgun (WGS) entry which is preliminary data.</text>
</comment>
<keyword evidence="1" id="KW-0812">Transmembrane</keyword>
<keyword evidence="1" id="KW-0472">Membrane</keyword>
<gene>
    <name evidence="2" type="ORF">F1735_26545</name>
</gene>
<dbReference type="Proteomes" id="UP000610594">
    <property type="component" value="Unassembled WGS sequence"/>
</dbReference>